<dbReference type="AlphaFoldDB" id="A0A545VFI3"/>
<name>A0A545VFI3_9HYPO</name>
<evidence type="ECO:0000313" key="3">
    <source>
        <dbReference type="Proteomes" id="UP000315783"/>
    </source>
</evidence>
<proteinExistence type="predicted"/>
<gene>
    <name evidence="2" type="ORF">IF1G_00425</name>
</gene>
<evidence type="ECO:0000313" key="2">
    <source>
        <dbReference type="EMBL" id="TQW00494.1"/>
    </source>
</evidence>
<evidence type="ECO:0000256" key="1">
    <source>
        <dbReference type="SAM" id="MobiDB-lite"/>
    </source>
</evidence>
<accession>A0A545VFI3</accession>
<feature type="compositionally biased region" description="Basic and acidic residues" evidence="1">
    <location>
        <begin position="86"/>
        <end position="112"/>
    </location>
</feature>
<protein>
    <submittedName>
        <fullName evidence="2">Uncharacterized protein</fullName>
    </submittedName>
</protein>
<dbReference type="Proteomes" id="UP000315783">
    <property type="component" value="Unassembled WGS sequence"/>
</dbReference>
<feature type="compositionally biased region" description="Basic residues" evidence="1">
    <location>
        <begin position="129"/>
        <end position="139"/>
    </location>
</feature>
<sequence length="295" mass="33068">MRACARRNGNVANDAASRLLATLKRQGRQENEKKVLMAYNENQGVELWLRWRRAKKKRWLNAIYESGRAEQGIRQGSRGTRRMKGKEKEEAIPQQFKSEERGREEEGGGFRRDGKRSKSGRMREMGGMRRLRRGGRREKKGLEGEDETSLGKRIGDGSLGLGWGGGEAGELVATSKYLLTDTGADRGLGLAWPGRSGWASKKEWANEKNEQVGGATTWVPVRLGEMACQTRYQVSSYAPRPSAFRLCKVLISTNLSNQPRLGYLRQAGSWPAGCPKTTTRALTGTYPSIRRINKY</sequence>
<feature type="region of interest" description="Disordered" evidence="1">
    <location>
        <begin position="70"/>
        <end position="156"/>
    </location>
</feature>
<keyword evidence="3" id="KW-1185">Reference proteome</keyword>
<comment type="caution">
    <text evidence="2">The sequence shown here is derived from an EMBL/GenBank/DDBJ whole genome shotgun (WGS) entry which is preliminary data.</text>
</comment>
<dbReference type="EMBL" id="SPUK01000001">
    <property type="protein sequence ID" value="TQW00494.1"/>
    <property type="molecule type" value="Genomic_DNA"/>
</dbReference>
<organism evidence="2 3">
    <name type="scientific">Cordyceps javanica</name>
    <dbReference type="NCBI Taxonomy" id="43265"/>
    <lineage>
        <taxon>Eukaryota</taxon>
        <taxon>Fungi</taxon>
        <taxon>Dikarya</taxon>
        <taxon>Ascomycota</taxon>
        <taxon>Pezizomycotina</taxon>
        <taxon>Sordariomycetes</taxon>
        <taxon>Hypocreomycetidae</taxon>
        <taxon>Hypocreales</taxon>
        <taxon>Cordycipitaceae</taxon>
        <taxon>Cordyceps</taxon>
    </lineage>
</organism>
<reference evidence="2 3" key="1">
    <citation type="journal article" date="2019" name="Appl. Microbiol. Biotechnol.">
        <title>Genome sequence of Isaria javanica and comparative genome analysis insights into family S53 peptidase evolution in fungal entomopathogens.</title>
        <authorList>
            <person name="Lin R."/>
            <person name="Zhang X."/>
            <person name="Xin B."/>
            <person name="Zou M."/>
            <person name="Gao Y."/>
            <person name="Qin F."/>
            <person name="Hu Q."/>
            <person name="Xie B."/>
            <person name="Cheng X."/>
        </authorList>
    </citation>
    <scope>NUCLEOTIDE SEQUENCE [LARGE SCALE GENOMIC DNA]</scope>
    <source>
        <strain evidence="2 3">IJ1G</strain>
    </source>
</reference>